<keyword evidence="3" id="KW-1185">Reference proteome</keyword>
<dbReference type="EMBL" id="MVDE01000033">
    <property type="protein sequence ID" value="PKQ62676.1"/>
    <property type="molecule type" value="Genomic_DNA"/>
</dbReference>
<reference evidence="2 3" key="1">
    <citation type="journal article" date="2017" name="Front. Microbiol.">
        <title>Labilibaculum manganireducens gen. nov., sp. nov. and Labilibaculum filiforme sp. nov., Novel Bacteroidetes Isolated from Subsurface Sediments of the Baltic Sea.</title>
        <authorList>
            <person name="Vandieken V."/>
            <person name="Marshall I.P."/>
            <person name="Niemann H."/>
            <person name="Engelen B."/>
            <person name="Cypionka H."/>
        </authorList>
    </citation>
    <scope>NUCLEOTIDE SEQUENCE [LARGE SCALE GENOMIC DNA]</scope>
    <source>
        <strain evidence="2 3">59.10-2M</strain>
    </source>
</reference>
<dbReference type="CDD" id="cd07750">
    <property type="entry name" value="PolyPPase_VTC_like"/>
    <property type="match status" value="1"/>
</dbReference>
<comment type="caution">
    <text evidence="2">The sequence shown here is derived from an EMBL/GenBank/DDBJ whole genome shotgun (WGS) entry which is preliminary data.</text>
</comment>
<organism evidence="2 3">
    <name type="scientific">Labilibaculum manganireducens</name>
    <dbReference type="NCBI Taxonomy" id="1940525"/>
    <lineage>
        <taxon>Bacteria</taxon>
        <taxon>Pseudomonadati</taxon>
        <taxon>Bacteroidota</taxon>
        <taxon>Bacteroidia</taxon>
        <taxon>Marinilabiliales</taxon>
        <taxon>Marinifilaceae</taxon>
        <taxon>Labilibaculum</taxon>
    </lineage>
</organism>
<accession>A0A2N3HX74</accession>
<dbReference type="Proteomes" id="UP000233618">
    <property type="component" value="Unassembled WGS sequence"/>
</dbReference>
<dbReference type="Pfam" id="PF09359">
    <property type="entry name" value="VTC"/>
    <property type="match status" value="1"/>
</dbReference>
<evidence type="ECO:0000313" key="3">
    <source>
        <dbReference type="Proteomes" id="UP000233618"/>
    </source>
</evidence>
<evidence type="ECO:0000259" key="1">
    <source>
        <dbReference type="Pfam" id="PF09359"/>
    </source>
</evidence>
<dbReference type="InterPro" id="IPR018966">
    <property type="entry name" value="VTC_domain"/>
</dbReference>
<dbReference type="InterPro" id="IPR042267">
    <property type="entry name" value="VTC_sf"/>
</dbReference>
<sequence length="250" mass="29314">MNTECFDQIKLVDMEKVRLMNRTDRKFWFHSDYLPKLLQEVQHDYHLLCIEGKSLLSYSTAYFDTKNDRMFSAHHNGKLNRFKIRKRTYIDSGIHFLEIKFKNNKGRTIKKRIPCALDNSSFTSTESQFINSHTPFYTKELIPSLLNKFSRLTLVNKNLKERCTIDLDIEFEVANRIVTLDNLVVVEIKSDGKSNVSPLAQALRKNRIKTSGFSKYCIGRCITDPILKRNIFKEKIRTIEKVTQTSIHII</sequence>
<gene>
    <name evidence="2" type="ORF">BZG01_17005</name>
</gene>
<name>A0A2N3HX74_9BACT</name>
<dbReference type="AlphaFoldDB" id="A0A2N3HX74"/>
<protein>
    <recommendedName>
        <fullName evidence="1">VTC domain-containing protein</fullName>
    </recommendedName>
</protein>
<dbReference type="Gene3D" id="3.20.100.30">
    <property type="entry name" value="VTC, catalytic tunnel domain"/>
    <property type="match status" value="1"/>
</dbReference>
<dbReference type="GO" id="GO:0006799">
    <property type="term" value="P:polyphosphate biosynthetic process"/>
    <property type="evidence" value="ECO:0007669"/>
    <property type="project" value="UniProtKB-ARBA"/>
</dbReference>
<proteinExistence type="predicted"/>
<feature type="domain" description="VTC" evidence="1">
    <location>
        <begin position="21"/>
        <end position="221"/>
    </location>
</feature>
<evidence type="ECO:0000313" key="2">
    <source>
        <dbReference type="EMBL" id="PKQ62676.1"/>
    </source>
</evidence>